<evidence type="ECO:0000313" key="2">
    <source>
        <dbReference type="Proteomes" id="UP000821845"/>
    </source>
</evidence>
<accession>A0ACB7RVT7</accession>
<proteinExistence type="predicted"/>
<reference evidence="1" key="1">
    <citation type="submission" date="2020-05" db="EMBL/GenBank/DDBJ databases">
        <title>Large-scale comparative analyses of tick genomes elucidate their genetic diversity and vector capacities.</title>
        <authorList>
            <person name="Jia N."/>
            <person name="Wang J."/>
            <person name="Shi W."/>
            <person name="Du L."/>
            <person name="Sun Y."/>
            <person name="Zhan W."/>
            <person name="Jiang J."/>
            <person name="Wang Q."/>
            <person name="Zhang B."/>
            <person name="Ji P."/>
            <person name="Sakyi L.B."/>
            <person name="Cui X."/>
            <person name="Yuan T."/>
            <person name="Jiang B."/>
            <person name="Yang W."/>
            <person name="Lam T.T.-Y."/>
            <person name="Chang Q."/>
            <person name="Ding S."/>
            <person name="Wang X."/>
            <person name="Zhu J."/>
            <person name="Ruan X."/>
            <person name="Zhao L."/>
            <person name="Wei J."/>
            <person name="Que T."/>
            <person name="Du C."/>
            <person name="Cheng J."/>
            <person name="Dai P."/>
            <person name="Han X."/>
            <person name="Huang E."/>
            <person name="Gao Y."/>
            <person name="Liu J."/>
            <person name="Shao H."/>
            <person name="Ye R."/>
            <person name="Li L."/>
            <person name="Wei W."/>
            <person name="Wang X."/>
            <person name="Wang C."/>
            <person name="Yang T."/>
            <person name="Huo Q."/>
            <person name="Li W."/>
            <person name="Guo W."/>
            <person name="Chen H."/>
            <person name="Zhou L."/>
            <person name="Ni X."/>
            <person name="Tian J."/>
            <person name="Zhou Y."/>
            <person name="Sheng Y."/>
            <person name="Liu T."/>
            <person name="Pan Y."/>
            <person name="Xia L."/>
            <person name="Li J."/>
            <person name="Zhao F."/>
            <person name="Cao W."/>
        </authorList>
    </citation>
    <scope>NUCLEOTIDE SEQUENCE</scope>
    <source>
        <strain evidence="1">Hyas-2018</strain>
    </source>
</reference>
<sequence length="115" mass="12083">MASPRVGLLMAMANMAAFHPEVRGKMAPAFFLLGAFPPPPVLPPLLLGGLLPPRLRHPRLAWVRATAAARRSTGPTPAPALLGVVLVRGVGSAGTSLKSAGRPGIRLLQDLSRRR</sequence>
<organism evidence="1 2">
    <name type="scientific">Hyalomma asiaticum</name>
    <name type="common">Tick</name>
    <dbReference type="NCBI Taxonomy" id="266040"/>
    <lineage>
        <taxon>Eukaryota</taxon>
        <taxon>Metazoa</taxon>
        <taxon>Ecdysozoa</taxon>
        <taxon>Arthropoda</taxon>
        <taxon>Chelicerata</taxon>
        <taxon>Arachnida</taxon>
        <taxon>Acari</taxon>
        <taxon>Parasitiformes</taxon>
        <taxon>Ixodida</taxon>
        <taxon>Ixodoidea</taxon>
        <taxon>Ixodidae</taxon>
        <taxon>Hyalomminae</taxon>
        <taxon>Hyalomma</taxon>
    </lineage>
</organism>
<gene>
    <name evidence="1" type="ORF">HPB50_019812</name>
</gene>
<dbReference type="Proteomes" id="UP000821845">
    <property type="component" value="Chromosome 7"/>
</dbReference>
<comment type="caution">
    <text evidence="1">The sequence shown here is derived from an EMBL/GenBank/DDBJ whole genome shotgun (WGS) entry which is preliminary data.</text>
</comment>
<name>A0ACB7RVT7_HYAAI</name>
<keyword evidence="2" id="KW-1185">Reference proteome</keyword>
<evidence type="ECO:0000313" key="1">
    <source>
        <dbReference type="EMBL" id="KAH6926573.1"/>
    </source>
</evidence>
<protein>
    <submittedName>
        <fullName evidence="1">Uncharacterized protein</fullName>
    </submittedName>
</protein>
<dbReference type="EMBL" id="CM023487">
    <property type="protein sequence ID" value="KAH6926573.1"/>
    <property type="molecule type" value="Genomic_DNA"/>
</dbReference>